<dbReference type="InterPro" id="IPR047153">
    <property type="entry name" value="TRIM45/56/19-like"/>
</dbReference>
<dbReference type="GeneID" id="20234148"/>
<keyword evidence="3" id="KW-0862">Zinc</keyword>
<evidence type="ECO:0000256" key="5">
    <source>
        <dbReference type="SAM" id="MobiDB-lite"/>
    </source>
</evidence>
<dbReference type="EMBL" id="KB200385">
    <property type="protein sequence ID" value="ESP01773.1"/>
    <property type="molecule type" value="Genomic_DNA"/>
</dbReference>
<keyword evidence="1" id="KW-0479">Metal-binding</keyword>
<dbReference type="Pfam" id="PF13445">
    <property type="entry name" value="zf-RING_UBOX"/>
    <property type="match status" value="1"/>
</dbReference>
<evidence type="ECO:0000313" key="7">
    <source>
        <dbReference type="EMBL" id="ESP01773.1"/>
    </source>
</evidence>
<evidence type="ECO:0000256" key="2">
    <source>
        <dbReference type="ARBA" id="ARBA00022771"/>
    </source>
</evidence>
<evidence type="ECO:0000313" key="8">
    <source>
        <dbReference type="Proteomes" id="UP000030746"/>
    </source>
</evidence>
<keyword evidence="2 4" id="KW-0863">Zinc-finger</keyword>
<feature type="compositionally biased region" description="Low complexity" evidence="5">
    <location>
        <begin position="76"/>
        <end position="96"/>
    </location>
</feature>
<evidence type="ECO:0000259" key="6">
    <source>
        <dbReference type="PROSITE" id="PS50089"/>
    </source>
</evidence>
<dbReference type="PROSITE" id="PS00518">
    <property type="entry name" value="ZF_RING_1"/>
    <property type="match status" value="1"/>
</dbReference>
<reference evidence="7 8" key="1">
    <citation type="journal article" date="2013" name="Nature">
        <title>Insights into bilaterian evolution from three spiralian genomes.</title>
        <authorList>
            <person name="Simakov O."/>
            <person name="Marletaz F."/>
            <person name="Cho S.J."/>
            <person name="Edsinger-Gonzales E."/>
            <person name="Havlak P."/>
            <person name="Hellsten U."/>
            <person name="Kuo D.H."/>
            <person name="Larsson T."/>
            <person name="Lv J."/>
            <person name="Arendt D."/>
            <person name="Savage R."/>
            <person name="Osoegawa K."/>
            <person name="de Jong P."/>
            <person name="Grimwood J."/>
            <person name="Chapman J.A."/>
            <person name="Shapiro H."/>
            <person name="Aerts A."/>
            <person name="Otillar R.P."/>
            <person name="Terry A.Y."/>
            <person name="Boore J.L."/>
            <person name="Grigoriev I.V."/>
            <person name="Lindberg D.R."/>
            <person name="Seaver E.C."/>
            <person name="Weisblat D.A."/>
            <person name="Putnam N.H."/>
            <person name="Rokhsar D.S."/>
        </authorList>
    </citation>
    <scope>NUCLEOTIDE SEQUENCE [LARGE SCALE GENOMIC DNA]</scope>
</reference>
<dbReference type="InterPro" id="IPR027370">
    <property type="entry name" value="Znf-RING_euk"/>
</dbReference>
<dbReference type="SUPFAM" id="SSF57850">
    <property type="entry name" value="RING/U-box"/>
    <property type="match status" value="1"/>
</dbReference>
<dbReference type="AlphaFoldDB" id="V4AWB1"/>
<dbReference type="Proteomes" id="UP000030746">
    <property type="component" value="Unassembled WGS sequence"/>
</dbReference>
<dbReference type="InterPro" id="IPR017907">
    <property type="entry name" value="Znf_RING_CS"/>
</dbReference>
<evidence type="ECO:0000256" key="3">
    <source>
        <dbReference type="ARBA" id="ARBA00022833"/>
    </source>
</evidence>
<dbReference type="SMART" id="SM00184">
    <property type="entry name" value="RING"/>
    <property type="match status" value="1"/>
</dbReference>
<protein>
    <recommendedName>
        <fullName evidence="6">RING-type domain-containing protein</fullName>
    </recommendedName>
</protein>
<dbReference type="GO" id="GO:0061630">
    <property type="term" value="F:ubiquitin protein ligase activity"/>
    <property type="evidence" value="ECO:0007669"/>
    <property type="project" value="TreeGrafter"/>
</dbReference>
<dbReference type="GO" id="GO:0008270">
    <property type="term" value="F:zinc ion binding"/>
    <property type="evidence" value="ECO:0007669"/>
    <property type="project" value="UniProtKB-KW"/>
</dbReference>
<dbReference type="Gene3D" id="3.30.40.10">
    <property type="entry name" value="Zinc/RING finger domain, C3HC4 (zinc finger)"/>
    <property type="match status" value="1"/>
</dbReference>
<dbReference type="KEGG" id="lgi:LOTGIDRAFT_139123"/>
<feature type="region of interest" description="Disordered" evidence="5">
    <location>
        <begin position="76"/>
        <end position="117"/>
    </location>
</feature>
<dbReference type="InterPro" id="IPR013083">
    <property type="entry name" value="Znf_RING/FYVE/PHD"/>
</dbReference>
<feature type="domain" description="RING-type" evidence="6">
    <location>
        <begin position="12"/>
        <end position="52"/>
    </location>
</feature>
<dbReference type="RefSeq" id="XP_009047547.1">
    <property type="nucleotide sequence ID" value="XM_009049299.1"/>
</dbReference>
<name>V4AWB1_LOTGI</name>
<keyword evidence="8" id="KW-1185">Reference proteome</keyword>
<dbReference type="PANTHER" id="PTHR25462:SF296">
    <property type="entry name" value="MEIOTIC P26, ISOFORM F"/>
    <property type="match status" value="1"/>
</dbReference>
<organism evidence="7 8">
    <name type="scientific">Lottia gigantea</name>
    <name type="common">Giant owl limpet</name>
    <dbReference type="NCBI Taxonomy" id="225164"/>
    <lineage>
        <taxon>Eukaryota</taxon>
        <taxon>Metazoa</taxon>
        <taxon>Spiralia</taxon>
        <taxon>Lophotrochozoa</taxon>
        <taxon>Mollusca</taxon>
        <taxon>Gastropoda</taxon>
        <taxon>Patellogastropoda</taxon>
        <taxon>Lottioidea</taxon>
        <taxon>Lottiidae</taxon>
        <taxon>Lottia</taxon>
    </lineage>
</organism>
<gene>
    <name evidence="7" type="ORF">LOTGIDRAFT_139123</name>
</gene>
<sequence>MAAASLTNIPECSICCEDFKTPKFLPCGHTFCLDCIERYIGDKIETFHCPLCGQDVTIPVGGAKMFTTNYIAQTVSTQRPSSTTSTDTTSVIGETTSPDKTEVVGEATSHDTHNNLV</sequence>
<dbReference type="PANTHER" id="PTHR25462">
    <property type="entry name" value="BONUS, ISOFORM C-RELATED"/>
    <property type="match status" value="1"/>
</dbReference>
<dbReference type="CTD" id="20234148"/>
<evidence type="ECO:0000256" key="1">
    <source>
        <dbReference type="ARBA" id="ARBA00022723"/>
    </source>
</evidence>
<proteinExistence type="predicted"/>
<dbReference type="OrthoDB" id="111250at2759"/>
<dbReference type="PROSITE" id="PS50089">
    <property type="entry name" value="ZF_RING_2"/>
    <property type="match status" value="1"/>
</dbReference>
<dbReference type="InterPro" id="IPR001841">
    <property type="entry name" value="Znf_RING"/>
</dbReference>
<dbReference type="HOGENOM" id="CLU_2087528_0_0_1"/>
<accession>V4AWB1</accession>
<evidence type="ECO:0000256" key="4">
    <source>
        <dbReference type="PROSITE-ProRule" id="PRU00175"/>
    </source>
</evidence>
<feature type="compositionally biased region" description="Basic and acidic residues" evidence="5">
    <location>
        <begin position="97"/>
        <end position="117"/>
    </location>
</feature>